<evidence type="ECO:0000313" key="3">
    <source>
        <dbReference type="Proteomes" id="UP001497457"/>
    </source>
</evidence>
<keyword evidence="1" id="KW-0732">Signal</keyword>
<accession>A0ABC9GUA6</accession>
<feature type="chain" id="PRO_5044852836" evidence="1">
    <location>
        <begin position="20"/>
        <end position="87"/>
    </location>
</feature>
<evidence type="ECO:0000313" key="2">
    <source>
        <dbReference type="EMBL" id="CAM0145633.1"/>
    </source>
</evidence>
<gene>
    <name evidence="2" type="ORF">URODEC1_LOCUS119324</name>
</gene>
<dbReference type="AlphaFoldDB" id="A0ABC9GUA6"/>
<comment type="caution">
    <text evidence="2">The sequence shown here is derived from an EMBL/GenBank/DDBJ whole genome shotgun (WGS) entry which is preliminary data.</text>
</comment>
<sequence>MVMVSKLAIALLVLRVVVGGHGDAMPLRRIQISKSLGWMNGMKGGSPGGMHPSDTALHAKVEVNSADEEKSVFTVPAFVRPPRLPPP</sequence>
<keyword evidence="3" id="KW-1185">Reference proteome</keyword>
<evidence type="ECO:0000256" key="1">
    <source>
        <dbReference type="SAM" id="SignalP"/>
    </source>
</evidence>
<proteinExistence type="predicted"/>
<name>A0ABC9GUA6_9POAL</name>
<feature type="signal peptide" evidence="1">
    <location>
        <begin position="1"/>
        <end position="19"/>
    </location>
</feature>
<dbReference type="Proteomes" id="UP001497457">
    <property type="component" value="Unassembled WGS sequence"/>
</dbReference>
<organism evidence="2 3">
    <name type="scientific">Urochloa decumbens</name>
    <dbReference type="NCBI Taxonomy" id="240449"/>
    <lineage>
        <taxon>Eukaryota</taxon>
        <taxon>Viridiplantae</taxon>
        <taxon>Streptophyta</taxon>
        <taxon>Embryophyta</taxon>
        <taxon>Tracheophyta</taxon>
        <taxon>Spermatophyta</taxon>
        <taxon>Magnoliopsida</taxon>
        <taxon>Liliopsida</taxon>
        <taxon>Poales</taxon>
        <taxon>Poaceae</taxon>
        <taxon>PACMAD clade</taxon>
        <taxon>Panicoideae</taxon>
        <taxon>Panicodae</taxon>
        <taxon>Paniceae</taxon>
        <taxon>Melinidinae</taxon>
        <taxon>Urochloa</taxon>
    </lineage>
</organism>
<reference evidence="2" key="1">
    <citation type="submission" date="2024-10" db="EMBL/GenBank/DDBJ databases">
        <authorList>
            <person name="Ryan C."/>
        </authorList>
    </citation>
    <scope>NUCLEOTIDE SEQUENCE [LARGE SCALE GENOMIC DNA]</scope>
</reference>
<dbReference type="EMBL" id="CAXIPR030000303">
    <property type="protein sequence ID" value="CAM0145633.1"/>
    <property type="molecule type" value="Genomic_DNA"/>
</dbReference>
<protein>
    <submittedName>
        <fullName evidence="2">Uncharacterized protein</fullName>
    </submittedName>
</protein>